<accession>D8MBU9</accession>
<feature type="compositionally biased region" description="Low complexity" evidence="1">
    <location>
        <begin position="192"/>
        <end position="304"/>
    </location>
</feature>
<organism evidence="2">
    <name type="scientific">Blastocystis hominis</name>
    <dbReference type="NCBI Taxonomy" id="12968"/>
    <lineage>
        <taxon>Eukaryota</taxon>
        <taxon>Sar</taxon>
        <taxon>Stramenopiles</taxon>
        <taxon>Bigyra</taxon>
        <taxon>Opalozoa</taxon>
        <taxon>Opalinata</taxon>
        <taxon>Blastocystidae</taxon>
        <taxon>Blastocystis</taxon>
    </lineage>
</organism>
<dbReference type="RefSeq" id="XP_012899586.1">
    <property type="nucleotide sequence ID" value="XM_013044132.1"/>
</dbReference>
<gene>
    <name evidence="2" type="ORF">GSBLH_T00005129001</name>
</gene>
<feature type="region of interest" description="Disordered" evidence="1">
    <location>
        <begin position="192"/>
        <end position="338"/>
    </location>
</feature>
<evidence type="ECO:0000256" key="1">
    <source>
        <dbReference type="SAM" id="MobiDB-lite"/>
    </source>
</evidence>
<dbReference type="GeneID" id="24922109"/>
<reference evidence="2" key="1">
    <citation type="submission" date="2010-02" db="EMBL/GenBank/DDBJ databases">
        <title>Sequencing and annotation of the Blastocystis hominis genome.</title>
        <authorList>
            <person name="Wincker P."/>
        </authorList>
    </citation>
    <scope>NUCLEOTIDE SEQUENCE</scope>
    <source>
        <strain evidence="2">Singapore isolate B</strain>
    </source>
</reference>
<dbReference type="AlphaFoldDB" id="D8MBU9"/>
<evidence type="ECO:0000313" key="3">
    <source>
        <dbReference type="Proteomes" id="UP000008312"/>
    </source>
</evidence>
<keyword evidence="3" id="KW-1185">Reference proteome</keyword>
<proteinExistence type="predicted"/>
<feature type="region of interest" description="Disordered" evidence="1">
    <location>
        <begin position="361"/>
        <end position="398"/>
    </location>
</feature>
<protein>
    <submittedName>
        <fullName evidence="2">Uncharacterized protein</fullName>
    </submittedName>
</protein>
<evidence type="ECO:0000313" key="2">
    <source>
        <dbReference type="EMBL" id="CBK25538.2"/>
    </source>
</evidence>
<dbReference type="PANTHER" id="PTHR10068:SF14">
    <property type="entry name" value="CELL WALL ADHESIN EAP1"/>
    <property type="match status" value="1"/>
</dbReference>
<name>D8MBU9_BLAHO</name>
<dbReference type="InParanoid" id="D8MBU9"/>
<feature type="compositionally biased region" description="Polar residues" evidence="1">
    <location>
        <begin position="305"/>
        <end position="336"/>
    </location>
</feature>
<dbReference type="EMBL" id="FN668691">
    <property type="protein sequence ID" value="CBK25538.2"/>
    <property type="molecule type" value="Genomic_DNA"/>
</dbReference>
<dbReference type="PANTHER" id="PTHR10068">
    <property type="entry name" value="BONE MARROW PROTEOGLYCAN"/>
    <property type="match status" value="1"/>
</dbReference>
<dbReference type="OrthoDB" id="10623471at2759"/>
<dbReference type="Proteomes" id="UP000008312">
    <property type="component" value="Unassembled WGS sequence"/>
</dbReference>
<sequence length="541" mass="58742">MSDYPELFKEYSEYISLINSLQSKDPASLATAYWLRWYWVKACGDIWTASNKSDSNAYRYLSDQIDIVSKIKSGNPSLAEKPGKDSFMKYVAGKRNMAMDLEGRQQYQEALSVYNELMLLYQAASKIVPENADNWRVLSRKTKSRFIEIYKCLKAGTPVPSMPLTNSVIRPGSSSFAPSNMGNSNFPAAPSNPIFSSAPSNPSFPAAPTNTNFPAAPSNSNFPAAPSNPIFSSAPSNPSFPSAPSNPSFPSAPSNSNFPSAPSNPSFPATPTNPSFPTAPSNPNFPAAPTNPNFPAAPSSPSFPQNNLGSPSFPTAPSNPNFPVSAPSFQMGNQDRFNGGYTGFAEPSNYYNVAHSAIPMHPEEPQPGLRRSCSSNCDSSAERTQFDDVPLPGDSRDTWGNQGNFPLNGGRPMGMQSDFSSGGNPMGNFGGNRMPSYGENKQQQFGMGGNGQSAPSMNFIQDFGGQTTIIQSGLKNRQTGWENNVEEMLNYYNQEAEEMVKKNKPKLAKAIYEAMINACNSDRRFASYADSFRQCIANLNL</sequence>